<keyword evidence="12" id="KW-1185">Reference proteome</keyword>
<dbReference type="PANTHER" id="PTHR24317">
    <property type="entry name" value="PEROXISOMAL TRANS-2-ENOYL-COA REDUCTASE"/>
    <property type="match status" value="1"/>
</dbReference>
<reference evidence="11 12" key="1">
    <citation type="submission" date="2021-06" db="EMBL/GenBank/DDBJ databases">
        <authorList>
            <person name="Palmer J.M."/>
        </authorList>
    </citation>
    <scope>NUCLEOTIDE SEQUENCE [LARGE SCALE GENOMIC DNA]</scope>
    <source>
        <strain evidence="12">if_2019</strain>
        <tissue evidence="11">Muscle</tissue>
    </source>
</reference>
<evidence type="ECO:0000256" key="4">
    <source>
        <dbReference type="ARBA" id="ARBA00022553"/>
    </source>
</evidence>
<comment type="caution">
    <text evidence="11">The sequence shown here is derived from an EMBL/GenBank/DDBJ whole genome shotgun (WGS) entry which is preliminary data.</text>
</comment>
<evidence type="ECO:0000256" key="7">
    <source>
        <dbReference type="ARBA" id="ARBA00023002"/>
    </source>
</evidence>
<evidence type="ECO:0000313" key="12">
    <source>
        <dbReference type="Proteomes" id="UP001482620"/>
    </source>
</evidence>
<keyword evidence="3" id="KW-0444">Lipid biosynthesis</keyword>
<dbReference type="Gene3D" id="3.40.50.720">
    <property type="entry name" value="NAD(P)-binding Rossmann-like Domain"/>
    <property type="match status" value="1"/>
</dbReference>
<evidence type="ECO:0000256" key="3">
    <source>
        <dbReference type="ARBA" id="ARBA00022516"/>
    </source>
</evidence>
<accession>A0ABV0U294</accession>
<dbReference type="PANTHER" id="PTHR24317:SF7">
    <property type="entry name" value="PEROXISOMAL TRANS-2-ENOYL-COA REDUCTASE"/>
    <property type="match status" value="1"/>
</dbReference>
<sequence length="64" mass="6913">ISSAVCFLLSPGASYVSGATLKVDAGQSLYHSLWEIPDHSSWPEAPQGENLDALKELLKQQSKL</sequence>
<dbReference type="InterPro" id="IPR052388">
    <property type="entry name" value="Peroxisomal_t2-enoyl-CoA_red"/>
</dbReference>
<dbReference type="EMBL" id="JAHRIQ010054615">
    <property type="protein sequence ID" value="MEQ2238841.1"/>
    <property type="molecule type" value="Genomic_DNA"/>
</dbReference>
<evidence type="ECO:0000256" key="2">
    <source>
        <dbReference type="ARBA" id="ARBA00005189"/>
    </source>
</evidence>
<feature type="non-terminal residue" evidence="11">
    <location>
        <position position="1"/>
    </location>
</feature>
<evidence type="ECO:0000256" key="5">
    <source>
        <dbReference type="ARBA" id="ARBA00022832"/>
    </source>
</evidence>
<evidence type="ECO:0000256" key="9">
    <source>
        <dbReference type="ARBA" id="ARBA00023140"/>
    </source>
</evidence>
<evidence type="ECO:0000313" key="11">
    <source>
        <dbReference type="EMBL" id="MEQ2238841.1"/>
    </source>
</evidence>
<keyword evidence="7" id="KW-0560">Oxidoreductase</keyword>
<dbReference type="Proteomes" id="UP001482620">
    <property type="component" value="Unassembled WGS sequence"/>
</dbReference>
<protein>
    <submittedName>
        <fullName evidence="11">Uncharacterized protein</fullName>
    </submittedName>
</protein>
<name>A0ABV0U294_9TELE</name>
<dbReference type="SUPFAM" id="SSF51735">
    <property type="entry name" value="NAD(P)-binding Rossmann-fold domains"/>
    <property type="match status" value="1"/>
</dbReference>
<keyword evidence="9" id="KW-0576">Peroxisome</keyword>
<keyword evidence="5" id="KW-0276">Fatty acid metabolism</keyword>
<proteinExistence type="predicted"/>
<evidence type="ECO:0000256" key="6">
    <source>
        <dbReference type="ARBA" id="ARBA00022857"/>
    </source>
</evidence>
<keyword evidence="4" id="KW-0597">Phosphoprotein</keyword>
<evidence type="ECO:0000256" key="8">
    <source>
        <dbReference type="ARBA" id="ARBA00023098"/>
    </source>
</evidence>
<comment type="subcellular location">
    <subcellularLocation>
        <location evidence="1">Peroxisome</location>
    </subcellularLocation>
</comment>
<keyword evidence="10" id="KW-0275">Fatty acid biosynthesis</keyword>
<organism evidence="11 12">
    <name type="scientific">Ilyodon furcidens</name>
    <name type="common">goldbreast splitfin</name>
    <dbReference type="NCBI Taxonomy" id="33524"/>
    <lineage>
        <taxon>Eukaryota</taxon>
        <taxon>Metazoa</taxon>
        <taxon>Chordata</taxon>
        <taxon>Craniata</taxon>
        <taxon>Vertebrata</taxon>
        <taxon>Euteleostomi</taxon>
        <taxon>Actinopterygii</taxon>
        <taxon>Neopterygii</taxon>
        <taxon>Teleostei</taxon>
        <taxon>Neoteleostei</taxon>
        <taxon>Acanthomorphata</taxon>
        <taxon>Ovalentaria</taxon>
        <taxon>Atherinomorphae</taxon>
        <taxon>Cyprinodontiformes</taxon>
        <taxon>Goodeidae</taxon>
        <taxon>Ilyodon</taxon>
    </lineage>
</organism>
<dbReference type="InterPro" id="IPR036291">
    <property type="entry name" value="NAD(P)-bd_dom_sf"/>
</dbReference>
<keyword evidence="6" id="KW-0521">NADP</keyword>
<comment type="pathway">
    <text evidence="2">Lipid metabolism.</text>
</comment>
<evidence type="ECO:0000256" key="10">
    <source>
        <dbReference type="ARBA" id="ARBA00023160"/>
    </source>
</evidence>
<keyword evidence="8" id="KW-0443">Lipid metabolism</keyword>
<evidence type="ECO:0000256" key="1">
    <source>
        <dbReference type="ARBA" id="ARBA00004275"/>
    </source>
</evidence>
<gene>
    <name evidence="11" type="ORF">ILYODFUR_037440</name>
</gene>